<reference evidence="3 4" key="1">
    <citation type="submission" date="2018-03" db="EMBL/GenBank/DDBJ databases">
        <title>Whole genome sequencing of Histamine producing bacteria.</title>
        <authorList>
            <person name="Butler K."/>
        </authorList>
    </citation>
    <scope>NUCLEOTIDE SEQUENCE [LARGE SCALE GENOMIC DNA]</scope>
    <source>
        <strain evidence="3 4">ATCC 19614</strain>
    </source>
</reference>
<dbReference type="NCBIfam" id="TIGR01076">
    <property type="entry name" value="sortase_fam"/>
    <property type="match status" value="1"/>
</dbReference>
<dbReference type="AlphaFoldDB" id="A0A2T3LA06"/>
<keyword evidence="2" id="KW-0472">Membrane</keyword>
<dbReference type="GO" id="GO:0016787">
    <property type="term" value="F:hydrolase activity"/>
    <property type="evidence" value="ECO:0007669"/>
    <property type="project" value="UniProtKB-KW"/>
</dbReference>
<evidence type="ECO:0000313" key="3">
    <source>
        <dbReference type="EMBL" id="PSV48176.1"/>
    </source>
</evidence>
<dbReference type="Proteomes" id="UP000241803">
    <property type="component" value="Unassembled WGS sequence"/>
</dbReference>
<keyword evidence="1" id="KW-0378">Hydrolase</keyword>
<dbReference type="CDD" id="cd05828">
    <property type="entry name" value="Sortase_D_1"/>
    <property type="match status" value="1"/>
</dbReference>
<gene>
    <name evidence="3" type="ORF">C9J47_06455</name>
</gene>
<dbReference type="InterPro" id="IPR005754">
    <property type="entry name" value="Sortase"/>
</dbReference>
<dbReference type="InterPro" id="IPR041999">
    <property type="entry name" value="Sortase_D_1"/>
</dbReference>
<name>A0A2T3LA06_9GAMM</name>
<proteinExistence type="predicted"/>
<evidence type="ECO:0000256" key="2">
    <source>
        <dbReference type="SAM" id="Phobius"/>
    </source>
</evidence>
<keyword evidence="2" id="KW-0812">Transmembrane</keyword>
<dbReference type="InterPro" id="IPR023365">
    <property type="entry name" value="Sortase_dom-sf"/>
</dbReference>
<keyword evidence="4" id="KW-1185">Reference proteome</keyword>
<evidence type="ECO:0000256" key="1">
    <source>
        <dbReference type="ARBA" id="ARBA00022801"/>
    </source>
</evidence>
<comment type="caution">
    <text evidence="3">The sequence shown here is derived from an EMBL/GenBank/DDBJ whole genome shotgun (WGS) entry which is preliminary data.</text>
</comment>
<accession>A0A2T3LA06</accession>
<sequence length="204" mass="22296">MPHEIVVQNEKGKTMLTLSNVRTALMVVVLSVGLLMMGRGGYIQAKAWLAQVLIAQAWQQQTATGIPTKPWSWADTSPIAQLILPNGEQQTVLAGVSGRNLAFGPTLQLFTAKPDEQGNVVIYGHNDTHFKSLETAKIGDGIEVQDEYGKIVRYIVTSVRVVNQQETKVAAQTPWSQLTLITCYPFITVSVNGPLRWVVTAIPA</sequence>
<feature type="transmembrane region" description="Helical" evidence="2">
    <location>
        <begin position="20"/>
        <end position="38"/>
    </location>
</feature>
<evidence type="ECO:0000313" key="4">
    <source>
        <dbReference type="Proteomes" id="UP000241803"/>
    </source>
</evidence>
<dbReference type="Gene3D" id="2.40.260.10">
    <property type="entry name" value="Sortase"/>
    <property type="match status" value="1"/>
</dbReference>
<protein>
    <submittedName>
        <fullName evidence="3">Class GN sortase</fullName>
    </submittedName>
</protein>
<dbReference type="SUPFAM" id="SSF63817">
    <property type="entry name" value="Sortase"/>
    <property type="match status" value="1"/>
</dbReference>
<dbReference type="EMBL" id="PYOC01000002">
    <property type="protein sequence ID" value="PSV48176.1"/>
    <property type="molecule type" value="Genomic_DNA"/>
</dbReference>
<dbReference type="Pfam" id="PF04203">
    <property type="entry name" value="Sortase"/>
    <property type="match status" value="1"/>
</dbReference>
<keyword evidence="2" id="KW-1133">Transmembrane helix</keyword>
<dbReference type="InterPro" id="IPR022445">
    <property type="entry name" value="Sortase_proteobact_type"/>
</dbReference>
<dbReference type="NCBIfam" id="TIGR03784">
    <property type="entry name" value="marine_sortase"/>
    <property type="match status" value="1"/>
</dbReference>
<organism evidence="3 4">
    <name type="scientific">Photobacterium indicum</name>
    <dbReference type="NCBI Taxonomy" id="81447"/>
    <lineage>
        <taxon>Bacteria</taxon>
        <taxon>Pseudomonadati</taxon>
        <taxon>Pseudomonadota</taxon>
        <taxon>Gammaproteobacteria</taxon>
        <taxon>Vibrionales</taxon>
        <taxon>Vibrionaceae</taxon>
        <taxon>Photobacterium</taxon>
    </lineage>
</organism>